<dbReference type="Proteomes" id="UP000431177">
    <property type="component" value="Unassembled WGS sequence"/>
</dbReference>
<evidence type="ECO:0000259" key="2">
    <source>
        <dbReference type="Pfam" id="PF12728"/>
    </source>
</evidence>
<feature type="domain" description="Helix-turn-helix" evidence="2">
    <location>
        <begin position="42"/>
        <end position="91"/>
    </location>
</feature>
<evidence type="ECO:0000313" key="5">
    <source>
        <dbReference type="Proteomes" id="UP000261223"/>
    </source>
</evidence>
<proteinExistence type="predicted"/>
<dbReference type="InterPro" id="IPR009061">
    <property type="entry name" value="DNA-bd_dom_put_sf"/>
</dbReference>
<dbReference type="GO" id="GO:0003677">
    <property type="term" value="F:DNA binding"/>
    <property type="evidence" value="ECO:0007669"/>
    <property type="project" value="UniProtKB-KW"/>
</dbReference>
<comment type="caution">
    <text evidence="4">The sequence shown here is derived from an EMBL/GenBank/DDBJ whole genome shotgun (WGS) entry which is preliminary data.</text>
</comment>
<dbReference type="InterPro" id="IPR041657">
    <property type="entry name" value="HTH_17"/>
</dbReference>
<dbReference type="PANTHER" id="PTHR34585:SF22">
    <property type="entry name" value="HELIX-TURN-HELIX DOMAIN-CONTAINING PROTEIN"/>
    <property type="match status" value="1"/>
</dbReference>
<dbReference type="SUPFAM" id="SSF46955">
    <property type="entry name" value="Putative DNA-binding domain"/>
    <property type="match status" value="1"/>
</dbReference>
<organism evidence="4 5">
    <name type="scientific">Bacteroides stercoris</name>
    <dbReference type="NCBI Taxonomy" id="46506"/>
    <lineage>
        <taxon>Bacteria</taxon>
        <taxon>Pseudomonadati</taxon>
        <taxon>Bacteroidota</taxon>
        <taxon>Bacteroidia</taxon>
        <taxon>Bacteroidales</taxon>
        <taxon>Bacteroidaceae</taxon>
        <taxon>Bacteroides</taxon>
    </lineage>
</organism>
<feature type="region of interest" description="Disordered" evidence="1">
    <location>
        <begin position="98"/>
        <end position="121"/>
    </location>
</feature>
<dbReference type="AlphaFoldDB" id="A0A3E4UNI2"/>
<protein>
    <submittedName>
        <fullName evidence="4">DNA-binding protein</fullName>
    </submittedName>
    <submittedName>
        <fullName evidence="3">Helix-turn-helix domain-containing protein</fullName>
    </submittedName>
</protein>
<evidence type="ECO:0000256" key="1">
    <source>
        <dbReference type="SAM" id="MobiDB-lite"/>
    </source>
</evidence>
<evidence type="ECO:0000313" key="4">
    <source>
        <dbReference type="EMBL" id="RGM12928.1"/>
    </source>
</evidence>
<keyword evidence="4" id="KW-0238">DNA-binding</keyword>
<dbReference type="PANTHER" id="PTHR34585">
    <property type="match status" value="1"/>
</dbReference>
<dbReference type="EMBL" id="WCLA01000027">
    <property type="protein sequence ID" value="KAB5326212.1"/>
    <property type="molecule type" value="Genomic_DNA"/>
</dbReference>
<gene>
    <name evidence="4" type="ORF">DXC34_09810</name>
    <name evidence="3" type="ORF">F9950_12750</name>
</gene>
<sequence>MYINNDDFEKWMERLSKKLNDIGKDLKSLVNTNEVFDKDEKLLDNQDLCFMLRCSKRTLQRHRSNGVLPFLRYGQKIYYRADDVRSFVREHCDYRTIQKFEKDNPPEEQTDANGNDERLPD</sequence>
<evidence type="ECO:0000313" key="6">
    <source>
        <dbReference type="Proteomes" id="UP000431177"/>
    </source>
</evidence>
<dbReference type="Proteomes" id="UP000261223">
    <property type="component" value="Unassembled WGS sequence"/>
</dbReference>
<evidence type="ECO:0000313" key="3">
    <source>
        <dbReference type="EMBL" id="KAB5326212.1"/>
    </source>
</evidence>
<name>A0A3E4UNI2_BACSE</name>
<accession>A0A3E4UNI2</accession>
<reference evidence="4 5" key="1">
    <citation type="submission" date="2018-08" db="EMBL/GenBank/DDBJ databases">
        <title>A genome reference for cultivated species of the human gut microbiota.</title>
        <authorList>
            <person name="Zou Y."/>
            <person name="Xue W."/>
            <person name="Luo G."/>
        </authorList>
    </citation>
    <scope>NUCLEOTIDE SEQUENCE [LARGE SCALE GENOMIC DNA]</scope>
    <source>
        <strain evidence="4 5">TF03-6</strain>
    </source>
</reference>
<dbReference type="RefSeq" id="WP_117741840.1">
    <property type="nucleotide sequence ID" value="NZ_JAQDRC010000011.1"/>
</dbReference>
<dbReference type="Pfam" id="PF12728">
    <property type="entry name" value="HTH_17"/>
    <property type="match status" value="1"/>
</dbReference>
<reference evidence="3 6" key="2">
    <citation type="journal article" date="2019" name="Nat. Med.">
        <title>A library of human gut bacterial isolates paired with longitudinal multiomics data enables mechanistic microbiome research.</title>
        <authorList>
            <person name="Poyet M."/>
            <person name="Groussin M."/>
            <person name="Gibbons S.M."/>
            <person name="Avila-Pacheco J."/>
            <person name="Jiang X."/>
            <person name="Kearney S.M."/>
            <person name="Perrotta A.R."/>
            <person name="Berdy B."/>
            <person name="Zhao S."/>
            <person name="Lieberman T.D."/>
            <person name="Swanson P.K."/>
            <person name="Smith M."/>
            <person name="Roesemann S."/>
            <person name="Alexander J.E."/>
            <person name="Rich S.A."/>
            <person name="Livny J."/>
            <person name="Vlamakis H."/>
            <person name="Clish C."/>
            <person name="Bullock K."/>
            <person name="Deik A."/>
            <person name="Scott J."/>
            <person name="Pierce K.A."/>
            <person name="Xavier R.J."/>
            <person name="Alm E.J."/>
        </authorList>
    </citation>
    <scope>NUCLEOTIDE SEQUENCE [LARGE SCALE GENOMIC DNA]</scope>
    <source>
        <strain evidence="3 6">BIOML-A2</strain>
    </source>
</reference>
<dbReference type="EMBL" id="QSSV01000011">
    <property type="protein sequence ID" value="RGM12928.1"/>
    <property type="molecule type" value="Genomic_DNA"/>
</dbReference>